<dbReference type="PANTHER" id="PTHR33112">
    <property type="entry name" value="DOMAIN PROTEIN, PUTATIVE-RELATED"/>
    <property type="match status" value="1"/>
</dbReference>
<accession>A0A9P8XY32</accession>
<protein>
    <submittedName>
        <fullName evidence="2">Heterokaryon incompatibility protein-domain-containing protein</fullName>
    </submittedName>
</protein>
<dbReference type="GeneID" id="70186895"/>
<dbReference type="RefSeq" id="XP_046006835.1">
    <property type="nucleotide sequence ID" value="XM_046157349.1"/>
</dbReference>
<comment type="caution">
    <text evidence="2">The sequence shown here is derived from an EMBL/GenBank/DDBJ whole genome shotgun (WGS) entry which is preliminary data.</text>
</comment>
<proteinExistence type="predicted"/>
<dbReference type="Pfam" id="PF06985">
    <property type="entry name" value="HET"/>
    <property type="match status" value="1"/>
</dbReference>
<dbReference type="EMBL" id="JAGTJQ010000011">
    <property type="protein sequence ID" value="KAH7018568.1"/>
    <property type="molecule type" value="Genomic_DNA"/>
</dbReference>
<dbReference type="InterPro" id="IPR010730">
    <property type="entry name" value="HET"/>
</dbReference>
<evidence type="ECO:0000313" key="3">
    <source>
        <dbReference type="Proteomes" id="UP000756346"/>
    </source>
</evidence>
<evidence type="ECO:0000313" key="2">
    <source>
        <dbReference type="EMBL" id="KAH7018568.1"/>
    </source>
</evidence>
<dbReference type="OrthoDB" id="2958217at2759"/>
<organism evidence="2 3">
    <name type="scientific">Microdochium trichocladiopsis</name>
    <dbReference type="NCBI Taxonomy" id="1682393"/>
    <lineage>
        <taxon>Eukaryota</taxon>
        <taxon>Fungi</taxon>
        <taxon>Dikarya</taxon>
        <taxon>Ascomycota</taxon>
        <taxon>Pezizomycotina</taxon>
        <taxon>Sordariomycetes</taxon>
        <taxon>Xylariomycetidae</taxon>
        <taxon>Xylariales</taxon>
        <taxon>Microdochiaceae</taxon>
        <taxon>Microdochium</taxon>
    </lineage>
</organism>
<dbReference type="Proteomes" id="UP000756346">
    <property type="component" value="Unassembled WGS sequence"/>
</dbReference>
<name>A0A9P8XY32_9PEZI</name>
<keyword evidence="3" id="KW-1185">Reference proteome</keyword>
<sequence length="573" mass="64762">MCCNFNTSRYHFGFAPVGVPEYDHGVNFDIGPSTDDIATCLIIESWMKDCLNHHALCQQAIRNTAFRPTRLLELSPEGTYRLINRSQCPPDLEYAALSYCWGTKPATALLRLLRTTFGYLSHGGPLESLPRTFSEAAKAAQRLGVIYLWIDRLCIFQDSTEDWQQEAASMKEVYQNCKFSIAALGAEDSDAGCFFERNPAKVAPTIVCLQLGENEEPTRFRYEYEDRWSWKHSFYKEPLLKRAWVVQERLLAPRTVYFGSRQVFWECYEAKCAETNPQGVGVFDSTPPASGKNPLPRAVCGGKELLDFPRRFLASDDYEQLFEDWHCLVTFYSARSLTMPADKLVAISGMAQDMMGMLNKLKPGLPHRYLAGLWEEKLVQTLSWEVDWAAARAPHYRAPSWSWACLDAQVNGDRTYSGAEDICLTSCEAVDMVYRTEDETGQVLCGAITLSGPCALIDIANDLPRRGQGRRQTTVRWKGVQGRDGYVAFDGVDYWDKFAEVIFDTRDDFTTEALFIWLTFHGGDSLARGEGLLLAPLSDGTYRRIGIAQRFFEGAQRASPLIDCMEKQRVVVA</sequence>
<evidence type="ECO:0000259" key="1">
    <source>
        <dbReference type="Pfam" id="PF06985"/>
    </source>
</evidence>
<gene>
    <name evidence="2" type="ORF">B0I36DRAFT_354832</name>
</gene>
<feature type="domain" description="Heterokaryon incompatibility" evidence="1">
    <location>
        <begin position="94"/>
        <end position="248"/>
    </location>
</feature>
<reference evidence="2" key="1">
    <citation type="journal article" date="2021" name="Nat. Commun.">
        <title>Genetic determinants of endophytism in the Arabidopsis root mycobiome.</title>
        <authorList>
            <person name="Mesny F."/>
            <person name="Miyauchi S."/>
            <person name="Thiergart T."/>
            <person name="Pickel B."/>
            <person name="Atanasova L."/>
            <person name="Karlsson M."/>
            <person name="Huettel B."/>
            <person name="Barry K.W."/>
            <person name="Haridas S."/>
            <person name="Chen C."/>
            <person name="Bauer D."/>
            <person name="Andreopoulos W."/>
            <person name="Pangilinan J."/>
            <person name="LaButti K."/>
            <person name="Riley R."/>
            <person name="Lipzen A."/>
            <person name="Clum A."/>
            <person name="Drula E."/>
            <person name="Henrissat B."/>
            <person name="Kohler A."/>
            <person name="Grigoriev I.V."/>
            <person name="Martin F.M."/>
            <person name="Hacquard S."/>
        </authorList>
    </citation>
    <scope>NUCLEOTIDE SEQUENCE</scope>
    <source>
        <strain evidence="2">MPI-CAGE-CH-0230</strain>
    </source>
</reference>
<dbReference type="AlphaFoldDB" id="A0A9P8XY32"/>
<dbReference type="PANTHER" id="PTHR33112:SF16">
    <property type="entry name" value="HETEROKARYON INCOMPATIBILITY DOMAIN-CONTAINING PROTEIN"/>
    <property type="match status" value="1"/>
</dbReference>